<gene>
    <name evidence="1" type="ORF">N47_E40740</name>
</gene>
<accession>E1YKC9</accession>
<reference evidence="1" key="1">
    <citation type="journal article" date="2011" name="Environ. Microbiol.">
        <title>Genomic insights into the metabolic potential of the polycyclic aromatic hydrocarbon degrading sulfate-reducing Deltaproteobacterium N47.</title>
        <authorList>
            <person name="Bergmann F."/>
            <person name="Selesi D."/>
            <person name="Weinmaier T."/>
            <person name="Tischler P."/>
            <person name="Rattei T."/>
            <person name="Meckenstock R.U."/>
        </authorList>
    </citation>
    <scope>NUCLEOTIDE SEQUENCE</scope>
</reference>
<name>E1YKC9_9BACT</name>
<dbReference type="EMBL" id="FR695877">
    <property type="protein sequence ID" value="CBX30562.1"/>
    <property type="molecule type" value="Genomic_DNA"/>
</dbReference>
<dbReference type="AlphaFoldDB" id="E1YKC9"/>
<protein>
    <submittedName>
        <fullName evidence="1">Uncharacterized protein</fullName>
    </submittedName>
</protein>
<organism evidence="1">
    <name type="scientific">uncultured Desulfobacterium sp</name>
    <dbReference type="NCBI Taxonomy" id="201089"/>
    <lineage>
        <taxon>Bacteria</taxon>
        <taxon>Pseudomonadati</taxon>
        <taxon>Thermodesulfobacteriota</taxon>
        <taxon>Desulfobacteria</taxon>
        <taxon>Desulfobacterales</taxon>
        <taxon>Desulfobacteriaceae</taxon>
        <taxon>Desulfobacterium</taxon>
        <taxon>environmental samples</taxon>
    </lineage>
</organism>
<evidence type="ECO:0000313" key="1">
    <source>
        <dbReference type="EMBL" id="CBX30562.1"/>
    </source>
</evidence>
<proteinExistence type="predicted"/>
<sequence length="125" mass="14431">MNGFKNSETLVIDSLIRKPGAFENYRYRNELFPTSRFRIAYDSLKKQHTPSVAVKQYLNILYLAAHGSEITVDNVLRLLINQNKEISYKQVELLSNEPVPSDTEVQIPPIDLICYDQLLQEEVLC</sequence>